<dbReference type="InterPro" id="IPR029063">
    <property type="entry name" value="SAM-dependent_MTases_sf"/>
</dbReference>
<feature type="domain" description="Methyltransferase small" evidence="3">
    <location>
        <begin position="26"/>
        <end position="192"/>
    </location>
</feature>
<evidence type="ECO:0000259" key="3">
    <source>
        <dbReference type="Pfam" id="PF05175"/>
    </source>
</evidence>
<keyword evidence="1 4" id="KW-0489">Methyltransferase</keyword>
<dbReference type="EMBL" id="CAJEWE010000003">
    <property type="protein sequence ID" value="CAD2070765.1"/>
    <property type="molecule type" value="Genomic_DNA"/>
</dbReference>
<dbReference type="GO" id="GO:0032259">
    <property type="term" value="P:methylation"/>
    <property type="evidence" value="ECO:0007669"/>
    <property type="project" value="UniProtKB-KW"/>
</dbReference>
<dbReference type="GO" id="GO:0008757">
    <property type="term" value="F:S-adenosylmethionine-dependent methyltransferase activity"/>
    <property type="evidence" value="ECO:0007669"/>
    <property type="project" value="InterPro"/>
</dbReference>
<dbReference type="Gene3D" id="3.40.50.150">
    <property type="entry name" value="Vaccinia Virus protein VP39"/>
    <property type="match status" value="1"/>
</dbReference>
<comment type="caution">
    <text evidence="4">The sequence shown here is derived from an EMBL/GenBank/DDBJ whole genome shotgun (WGS) entry which is preliminary data.</text>
</comment>
<keyword evidence="2 4" id="KW-0808">Transferase</keyword>
<dbReference type="RefSeq" id="WP_186084403.1">
    <property type="nucleotide sequence ID" value="NZ_BMDB01000003.1"/>
</dbReference>
<dbReference type="Pfam" id="PF05175">
    <property type="entry name" value="MTS"/>
    <property type="match status" value="1"/>
</dbReference>
<protein>
    <submittedName>
        <fullName evidence="4">Ribosomal RNA small subunit methyltransferase C</fullName>
    </submittedName>
</protein>
<gene>
    <name evidence="4" type="primary">rsmC</name>
    <name evidence="4" type="ORF">JEOSCH030_00082</name>
</gene>
<dbReference type="AlphaFoldDB" id="A0A6V7R0N0"/>
<dbReference type="PANTHER" id="PTHR47816:SF4">
    <property type="entry name" value="RIBOSOMAL RNA SMALL SUBUNIT METHYLTRANSFERASE C"/>
    <property type="match status" value="1"/>
</dbReference>
<dbReference type="InterPro" id="IPR046977">
    <property type="entry name" value="RsmC/RlmG"/>
</dbReference>
<accession>A0A6V7R0N0</accession>
<dbReference type="SUPFAM" id="SSF53335">
    <property type="entry name" value="S-adenosyl-L-methionine-dependent methyltransferases"/>
    <property type="match status" value="1"/>
</dbReference>
<proteinExistence type="predicted"/>
<organism evidence="4 5">
    <name type="scientific">Phocicoccus schoeneichii</name>
    <dbReference type="NCBI Taxonomy" id="1812261"/>
    <lineage>
        <taxon>Bacteria</taxon>
        <taxon>Bacillati</taxon>
        <taxon>Bacillota</taxon>
        <taxon>Bacilli</taxon>
        <taxon>Bacillales</taxon>
        <taxon>Salinicoccaceae</taxon>
        <taxon>Phocicoccus</taxon>
    </lineage>
</organism>
<name>A0A6V7R0N0_9BACL</name>
<dbReference type="Proteomes" id="UP000521032">
    <property type="component" value="Unassembled WGS sequence"/>
</dbReference>
<sequence>MSHYYTNDDTPHAYQRITHNFRGKNYVFKTDRGVFSKDAVDYGSNVLIETVLDTVDEPSDFIDMGSGYGAISVILADQFKTKPLMVDVNRDAMDVSLENLDMNQVTGTVMEREAYDSMDMKADLYITNPPFRVGKKIVMEILSDGFNRLNEDGSFYMVVQKKQGMPSYKKELERLFGNVEIARKDKGYYILKAVKENEI</sequence>
<evidence type="ECO:0000313" key="4">
    <source>
        <dbReference type="EMBL" id="CAD2070765.1"/>
    </source>
</evidence>
<keyword evidence="5" id="KW-1185">Reference proteome</keyword>
<dbReference type="InterPro" id="IPR007848">
    <property type="entry name" value="Small_mtfrase_dom"/>
</dbReference>
<evidence type="ECO:0000256" key="1">
    <source>
        <dbReference type="ARBA" id="ARBA00022603"/>
    </source>
</evidence>
<dbReference type="CDD" id="cd02440">
    <property type="entry name" value="AdoMet_MTases"/>
    <property type="match status" value="1"/>
</dbReference>
<evidence type="ECO:0000256" key="2">
    <source>
        <dbReference type="ARBA" id="ARBA00022679"/>
    </source>
</evidence>
<dbReference type="PANTHER" id="PTHR47816">
    <property type="entry name" value="RIBOSOMAL RNA SMALL SUBUNIT METHYLTRANSFERASE C"/>
    <property type="match status" value="1"/>
</dbReference>
<evidence type="ECO:0000313" key="5">
    <source>
        <dbReference type="Proteomes" id="UP000521032"/>
    </source>
</evidence>
<reference evidence="4 5" key="1">
    <citation type="submission" date="2020-07" db="EMBL/GenBank/DDBJ databases">
        <authorList>
            <person name="Criscuolo A."/>
        </authorList>
    </citation>
    <scope>NUCLEOTIDE SEQUENCE [LARGE SCALE GENOMIC DNA]</scope>
    <source>
        <strain evidence="5">CIP 111030</strain>
    </source>
</reference>